<feature type="transmembrane region" description="Helical" evidence="9">
    <location>
        <begin position="96"/>
        <end position="115"/>
    </location>
</feature>
<feature type="transmembrane region" description="Helical" evidence="9">
    <location>
        <begin position="57"/>
        <end position="75"/>
    </location>
</feature>
<evidence type="ECO:0000256" key="3">
    <source>
        <dbReference type="ARBA" id="ARBA00022475"/>
    </source>
</evidence>
<keyword evidence="2 9" id="KW-0813">Transport</keyword>
<evidence type="ECO:0000256" key="9">
    <source>
        <dbReference type="RuleBase" id="RU369079"/>
    </source>
</evidence>
<accession>A0A366D3W7</accession>
<comment type="function">
    <text evidence="9">Part of the tripartite ATP-independent periplasmic (TRAP) transport system.</text>
</comment>
<dbReference type="Pfam" id="PF04290">
    <property type="entry name" value="DctQ"/>
    <property type="match status" value="1"/>
</dbReference>
<organism evidence="11 12">
    <name type="scientific">Marinomonas aquiplantarum</name>
    <dbReference type="NCBI Taxonomy" id="491951"/>
    <lineage>
        <taxon>Bacteria</taxon>
        <taxon>Pseudomonadati</taxon>
        <taxon>Pseudomonadota</taxon>
        <taxon>Gammaproteobacteria</taxon>
        <taxon>Oceanospirillales</taxon>
        <taxon>Oceanospirillaceae</taxon>
        <taxon>Marinomonas</taxon>
    </lineage>
</organism>
<dbReference type="OrthoDB" id="2085311at2"/>
<keyword evidence="7 9" id="KW-0472">Membrane</keyword>
<comment type="caution">
    <text evidence="11">The sequence shown here is derived from an EMBL/GenBank/DDBJ whole genome shotgun (WGS) entry which is preliminary data.</text>
</comment>
<keyword evidence="3" id="KW-1003">Cell membrane</keyword>
<evidence type="ECO:0000256" key="6">
    <source>
        <dbReference type="ARBA" id="ARBA00022989"/>
    </source>
</evidence>
<evidence type="ECO:0000256" key="8">
    <source>
        <dbReference type="ARBA" id="ARBA00038436"/>
    </source>
</evidence>
<proteinExistence type="inferred from homology"/>
<sequence length="188" mass="20744">MAFSSSIQPKIKSILDGIAFLVTALSGVFLVLLVASFGWLVFGRYVLNDTPTWVEQMAMLLVTNITFLAAAVGIHERTHLSVDMLSMIVPERVGQIINILIDVCIVVFGYAMALYGKELVDFAWFRSIPLLTVFEWRIPEGIRYFPVVASGVLMCLFAGYRVIYGTLNVFSKQSVSADPHSSDVAGDN</sequence>
<keyword evidence="4 9" id="KW-0997">Cell inner membrane</keyword>
<keyword evidence="5 9" id="KW-0812">Transmembrane</keyword>
<dbReference type="AlphaFoldDB" id="A0A366D3W7"/>
<feature type="transmembrane region" description="Helical" evidence="9">
    <location>
        <begin position="20"/>
        <end position="42"/>
    </location>
</feature>
<comment type="subcellular location">
    <subcellularLocation>
        <location evidence="1 9">Cell inner membrane</location>
        <topology evidence="1 9">Multi-pass membrane protein</topology>
    </subcellularLocation>
</comment>
<dbReference type="PANTHER" id="PTHR35011:SF11">
    <property type="entry name" value="TRAP TRANSPORTER SMALL PERMEASE PROTEIN"/>
    <property type="match status" value="1"/>
</dbReference>
<keyword evidence="12" id="KW-1185">Reference proteome</keyword>
<evidence type="ECO:0000313" key="11">
    <source>
        <dbReference type="EMBL" id="RBO84763.1"/>
    </source>
</evidence>
<dbReference type="GO" id="GO:0005886">
    <property type="term" value="C:plasma membrane"/>
    <property type="evidence" value="ECO:0007669"/>
    <property type="project" value="UniProtKB-SubCell"/>
</dbReference>
<keyword evidence="6 9" id="KW-1133">Transmembrane helix</keyword>
<feature type="transmembrane region" description="Helical" evidence="9">
    <location>
        <begin position="144"/>
        <end position="163"/>
    </location>
</feature>
<evidence type="ECO:0000256" key="5">
    <source>
        <dbReference type="ARBA" id="ARBA00022692"/>
    </source>
</evidence>
<dbReference type="InterPro" id="IPR055348">
    <property type="entry name" value="DctQ"/>
</dbReference>
<comment type="similarity">
    <text evidence="8 9">Belongs to the TRAP transporter small permease family.</text>
</comment>
<dbReference type="Proteomes" id="UP000252086">
    <property type="component" value="Unassembled WGS sequence"/>
</dbReference>
<evidence type="ECO:0000256" key="7">
    <source>
        <dbReference type="ARBA" id="ARBA00023136"/>
    </source>
</evidence>
<evidence type="ECO:0000256" key="2">
    <source>
        <dbReference type="ARBA" id="ARBA00022448"/>
    </source>
</evidence>
<evidence type="ECO:0000259" key="10">
    <source>
        <dbReference type="Pfam" id="PF04290"/>
    </source>
</evidence>
<protein>
    <recommendedName>
        <fullName evidence="9">TRAP transporter small permease protein</fullName>
    </recommendedName>
</protein>
<dbReference type="GO" id="GO:0015740">
    <property type="term" value="P:C4-dicarboxylate transport"/>
    <property type="evidence" value="ECO:0007669"/>
    <property type="project" value="TreeGrafter"/>
</dbReference>
<feature type="domain" description="Tripartite ATP-independent periplasmic transporters DctQ component" evidence="10">
    <location>
        <begin position="34"/>
        <end position="163"/>
    </location>
</feature>
<dbReference type="EMBL" id="QNRF01000002">
    <property type="protein sequence ID" value="RBO84763.1"/>
    <property type="molecule type" value="Genomic_DNA"/>
</dbReference>
<gene>
    <name evidence="11" type="ORF">DFP76_102160</name>
</gene>
<dbReference type="RefSeq" id="WP_113873405.1">
    <property type="nucleotide sequence ID" value="NZ_QNRF01000002.1"/>
</dbReference>
<evidence type="ECO:0000256" key="1">
    <source>
        <dbReference type="ARBA" id="ARBA00004429"/>
    </source>
</evidence>
<dbReference type="GO" id="GO:0022857">
    <property type="term" value="F:transmembrane transporter activity"/>
    <property type="evidence" value="ECO:0007669"/>
    <property type="project" value="UniProtKB-UniRule"/>
</dbReference>
<name>A0A366D3W7_9GAMM</name>
<evidence type="ECO:0000313" key="12">
    <source>
        <dbReference type="Proteomes" id="UP000252086"/>
    </source>
</evidence>
<reference evidence="11 12" key="1">
    <citation type="submission" date="2018-06" db="EMBL/GenBank/DDBJ databases">
        <title>Genomic Encyclopedia of Type Strains, Phase III (KMG-III): the genomes of soil and plant-associated and newly described type strains.</title>
        <authorList>
            <person name="Whitman W."/>
        </authorList>
    </citation>
    <scope>NUCLEOTIDE SEQUENCE [LARGE SCALE GENOMIC DNA]</scope>
    <source>
        <strain evidence="11 12">CECT 7732</strain>
    </source>
</reference>
<comment type="subunit">
    <text evidence="9">The complex comprises the extracytoplasmic solute receptor protein and the two transmembrane proteins.</text>
</comment>
<dbReference type="InterPro" id="IPR007387">
    <property type="entry name" value="TRAP_DctQ"/>
</dbReference>
<evidence type="ECO:0000256" key="4">
    <source>
        <dbReference type="ARBA" id="ARBA00022519"/>
    </source>
</evidence>
<dbReference type="PANTHER" id="PTHR35011">
    <property type="entry name" value="2,3-DIKETO-L-GULONATE TRAP TRANSPORTER SMALL PERMEASE PROTEIN YIAM"/>
    <property type="match status" value="1"/>
</dbReference>